<evidence type="ECO:0000256" key="1">
    <source>
        <dbReference type="SAM" id="MobiDB-lite"/>
    </source>
</evidence>
<reference evidence="2" key="3">
    <citation type="submission" date="2022-06" db="UniProtKB">
        <authorList>
            <consortium name="EnsemblPlants"/>
        </authorList>
    </citation>
    <scope>IDENTIFICATION</scope>
</reference>
<evidence type="ECO:0000313" key="3">
    <source>
        <dbReference type="Proteomes" id="UP000015106"/>
    </source>
</evidence>
<evidence type="ECO:0000313" key="2">
    <source>
        <dbReference type="EnsemblPlants" id="TuG1812G0400001660.01.T01"/>
    </source>
</evidence>
<organism evidence="2 3">
    <name type="scientific">Triticum urartu</name>
    <name type="common">Red wild einkorn</name>
    <name type="synonym">Crithodium urartu</name>
    <dbReference type="NCBI Taxonomy" id="4572"/>
    <lineage>
        <taxon>Eukaryota</taxon>
        <taxon>Viridiplantae</taxon>
        <taxon>Streptophyta</taxon>
        <taxon>Embryophyta</taxon>
        <taxon>Tracheophyta</taxon>
        <taxon>Spermatophyta</taxon>
        <taxon>Magnoliopsida</taxon>
        <taxon>Liliopsida</taxon>
        <taxon>Poales</taxon>
        <taxon>Poaceae</taxon>
        <taxon>BOP clade</taxon>
        <taxon>Pooideae</taxon>
        <taxon>Triticodae</taxon>
        <taxon>Triticeae</taxon>
        <taxon>Triticinae</taxon>
        <taxon>Triticum</taxon>
    </lineage>
</organism>
<reference evidence="2" key="2">
    <citation type="submission" date="2018-03" db="EMBL/GenBank/DDBJ databases">
        <title>The Triticum urartu genome reveals the dynamic nature of wheat genome evolution.</title>
        <authorList>
            <person name="Ling H."/>
            <person name="Ma B."/>
            <person name="Shi X."/>
            <person name="Liu H."/>
            <person name="Dong L."/>
            <person name="Sun H."/>
            <person name="Cao Y."/>
            <person name="Gao Q."/>
            <person name="Zheng S."/>
            <person name="Li Y."/>
            <person name="Yu Y."/>
            <person name="Du H."/>
            <person name="Qi M."/>
            <person name="Li Y."/>
            <person name="Yu H."/>
            <person name="Cui Y."/>
            <person name="Wang N."/>
            <person name="Chen C."/>
            <person name="Wu H."/>
            <person name="Zhao Y."/>
            <person name="Zhang J."/>
            <person name="Li Y."/>
            <person name="Zhou W."/>
            <person name="Zhang B."/>
            <person name="Hu W."/>
            <person name="Eijk M."/>
            <person name="Tang J."/>
            <person name="Witsenboer H."/>
            <person name="Zhao S."/>
            <person name="Li Z."/>
            <person name="Zhang A."/>
            <person name="Wang D."/>
            <person name="Liang C."/>
        </authorList>
    </citation>
    <scope>NUCLEOTIDE SEQUENCE [LARGE SCALE GENOMIC DNA]</scope>
    <source>
        <strain evidence="2">cv. G1812</strain>
    </source>
</reference>
<protein>
    <submittedName>
        <fullName evidence="2">Uncharacterized protein</fullName>
    </submittedName>
</protein>
<feature type="compositionally biased region" description="Basic and acidic residues" evidence="1">
    <location>
        <begin position="188"/>
        <end position="197"/>
    </location>
</feature>
<reference evidence="3" key="1">
    <citation type="journal article" date="2013" name="Nature">
        <title>Draft genome of the wheat A-genome progenitor Triticum urartu.</title>
        <authorList>
            <person name="Ling H.Q."/>
            <person name="Zhao S."/>
            <person name="Liu D."/>
            <person name="Wang J."/>
            <person name="Sun H."/>
            <person name="Zhang C."/>
            <person name="Fan H."/>
            <person name="Li D."/>
            <person name="Dong L."/>
            <person name="Tao Y."/>
            <person name="Gao C."/>
            <person name="Wu H."/>
            <person name="Li Y."/>
            <person name="Cui Y."/>
            <person name="Guo X."/>
            <person name="Zheng S."/>
            <person name="Wang B."/>
            <person name="Yu K."/>
            <person name="Liang Q."/>
            <person name="Yang W."/>
            <person name="Lou X."/>
            <person name="Chen J."/>
            <person name="Feng M."/>
            <person name="Jian J."/>
            <person name="Zhang X."/>
            <person name="Luo G."/>
            <person name="Jiang Y."/>
            <person name="Liu J."/>
            <person name="Wang Z."/>
            <person name="Sha Y."/>
            <person name="Zhang B."/>
            <person name="Wu H."/>
            <person name="Tang D."/>
            <person name="Shen Q."/>
            <person name="Xue P."/>
            <person name="Zou S."/>
            <person name="Wang X."/>
            <person name="Liu X."/>
            <person name="Wang F."/>
            <person name="Yang Y."/>
            <person name="An X."/>
            <person name="Dong Z."/>
            <person name="Zhang K."/>
            <person name="Zhang X."/>
            <person name="Luo M.C."/>
            <person name="Dvorak J."/>
            <person name="Tong Y."/>
            <person name="Wang J."/>
            <person name="Yang H."/>
            <person name="Li Z."/>
            <person name="Wang D."/>
            <person name="Zhang A."/>
            <person name="Wang J."/>
        </authorList>
    </citation>
    <scope>NUCLEOTIDE SEQUENCE</scope>
    <source>
        <strain evidence="3">cv. G1812</strain>
    </source>
</reference>
<sequence length="197" mass="21913">MGWSTRSRKPHYQSSYTIHIIDISRWTKTHKIYHTRLYIIHIIQYGEYLLDPPWLRSNGDEQVLLDPPLLYLCRPLRDTLDLVAPTLASAGGDGGGGLQRADSACGRRRRRADAGVWPRRAAYGRLHGRAAHGRWHGRRRALMAWWRPRRRRAPEAWKPALATGVGQGPAAPGAERKGPGQGPAAPGVERKGPGSVG</sequence>
<name>A0A8R7Q4N5_TRIUA</name>
<proteinExistence type="predicted"/>
<dbReference type="AlphaFoldDB" id="A0A8R7Q4N5"/>
<accession>A0A8R7Q4N5</accession>
<dbReference type="Proteomes" id="UP000015106">
    <property type="component" value="Chromosome 4"/>
</dbReference>
<dbReference type="Gramene" id="TuG1812G0400001660.01.T01">
    <property type="protein sequence ID" value="TuG1812G0400001660.01.T01"/>
    <property type="gene ID" value="TuG1812G0400001660.01"/>
</dbReference>
<keyword evidence="3" id="KW-1185">Reference proteome</keyword>
<dbReference type="EnsemblPlants" id="TuG1812G0400001660.01.T01">
    <property type="protein sequence ID" value="TuG1812G0400001660.01.T01"/>
    <property type="gene ID" value="TuG1812G0400001660.01"/>
</dbReference>
<feature type="region of interest" description="Disordered" evidence="1">
    <location>
        <begin position="156"/>
        <end position="197"/>
    </location>
</feature>